<organism evidence="1 2">
    <name type="scientific">Spirosoma foliorum</name>
    <dbReference type="NCBI Taxonomy" id="2710596"/>
    <lineage>
        <taxon>Bacteria</taxon>
        <taxon>Pseudomonadati</taxon>
        <taxon>Bacteroidota</taxon>
        <taxon>Cytophagia</taxon>
        <taxon>Cytophagales</taxon>
        <taxon>Cytophagaceae</taxon>
        <taxon>Spirosoma</taxon>
    </lineage>
</organism>
<protein>
    <submittedName>
        <fullName evidence="1">Uncharacterized protein</fullName>
    </submittedName>
</protein>
<name>A0A7G5H125_9BACT</name>
<dbReference type="Proteomes" id="UP000515369">
    <property type="component" value="Chromosome"/>
</dbReference>
<keyword evidence="2" id="KW-1185">Reference proteome</keyword>
<evidence type="ECO:0000313" key="1">
    <source>
        <dbReference type="EMBL" id="QMW04817.1"/>
    </source>
</evidence>
<dbReference type="AlphaFoldDB" id="A0A7G5H125"/>
<dbReference type="KEGG" id="sfol:H3H32_07815"/>
<dbReference type="RefSeq" id="WP_182462169.1">
    <property type="nucleotide sequence ID" value="NZ_CP059732.1"/>
</dbReference>
<reference evidence="1 2" key="1">
    <citation type="submission" date="2020-07" db="EMBL/GenBank/DDBJ databases">
        <title>Spirosoma foliorum sp. nov., isolated from the leaves on the Nejang mountain Korea, Republic of.</title>
        <authorList>
            <person name="Ho H."/>
            <person name="Lee Y.-J."/>
            <person name="Nurcahyanto D.-A."/>
            <person name="Kim S.-G."/>
        </authorList>
    </citation>
    <scope>NUCLEOTIDE SEQUENCE [LARGE SCALE GENOMIC DNA]</scope>
    <source>
        <strain evidence="1 2">PL0136</strain>
    </source>
</reference>
<dbReference type="Gene3D" id="1.50.10.10">
    <property type="match status" value="1"/>
</dbReference>
<dbReference type="GO" id="GO:0005975">
    <property type="term" value="P:carbohydrate metabolic process"/>
    <property type="evidence" value="ECO:0007669"/>
    <property type="project" value="InterPro"/>
</dbReference>
<dbReference type="SUPFAM" id="SSF48208">
    <property type="entry name" value="Six-hairpin glycosidases"/>
    <property type="match status" value="1"/>
</dbReference>
<gene>
    <name evidence="1" type="ORF">H3H32_07815</name>
</gene>
<dbReference type="InterPro" id="IPR008928">
    <property type="entry name" value="6-hairpin_glycosidase_sf"/>
</dbReference>
<sequence>MFLKPWFLIWLSFFQLVWLVVEAKIPGIDHNRTTSTITITVPDRKLSMVIDYATGCVVKELRINTENTLSKAGVFTGMKTGNKQYTSSKVLVRPQIREESTGLTVQGIIYGDSVNKVTEDWHFRLRDDKIIWSISRVYSRPLELQETAFPQWNFSRMDQWKGGILDNGGVVWCKYFKQRNDSYGVHTGGVTFWNDITGNAFRIQANSKNALATKYAHSPQDEFTCTHSVTPSYLLPRYGLSRFVAGKADIFSDFTTQNQVATVQFELQYVDYTKEYSRGRLPGIDSLAVRELLNTTGRYGVVDNNIVGGNGWLTNWKCLHEPFFAQIGLALNDPNYTRNLAATLDQERDQAMLTNGRVLSRWHNAPGDEIPGTYNKETGYYEAMWGYTVDSQTGYVINTSEQFAQTGNLAWLRSHQNSCEKALDWLIRRDANQNGIFEMMNTGIAEQKASDWIDIVWASYENAFVNAQMYEALTLWADCEKVLGNPQKSAYYIATAARLKKAFNQSVEKGGFWSEANQQYVYWRDQDGSVHGDNLVTPVNFAAIAFGLCDNPQRINQILQQIEQRMTNEKLFHWPLCFDSFKREEVQGGNWPFPKYENGDIFPTWGYLGIRAYAIYNNQTALRYINNLLTQYRKDGLSSQRYSRKTQQGLGDDILAGISTTVTALYRDIYGIRPKWNRMGLEPHMSEPLNGTEFTYTLRDTTYQVGLGADHYRLSTNGFSVTSHEGFGVSKVANTLSYFHNNEDRSLLQITTPATTFVQVDIKAWKPDSRAWTIRSMAEHTFRITDLRPNVRYRIKINNQTKVIKAKPGGEISLKHYCRDTTTFYVTKEG</sequence>
<dbReference type="EMBL" id="CP059732">
    <property type="protein sequence ID" value="QMW04817.1"/>
    <property type="molecule type" value="Genomic_DNA"/>
</dbReference>
<dbReference type="InterPro" id="IPR012341">
    <property type="entry name" value="6hp_glycosidase-like_sf"/>
</dbReference>
<proteinExistence type="predicted"/>
<accession>A0A7G5H125</accession>
<evidence type="ECO:0000313" key="2">
    <source>
        <dbReference type="Proteomes" id="UP000515369"/>
    </source>
</evidence>